<dbReference type="VEuPathDB" id="VectorBase:AMEC013060"/>
<sequence length="240" mass="27126">MLIQYLLRLLRHVDQRGAFVEDDEDVPRVAAALHDPVVVVRLHDRLVHHARPVAAHVVQQVDDQRVALAFALLGHVGGARLLRLCQLVEHRTVKVLVQRVQIGRVDAAPHDLVAVQEDAVLDRRERGLDHVDKVLHPQKEQLVQRQVLYAAERIHHVTPFHLQVQYVALVERFQPADQVRLRVQLLVRPQVVLEGAVKHAKHAIGLAQHGLVDGVVYRVAMSPESRVFRSNGTLSVMIIQ</sequence>
<reference evidence="2" key="1">
    <citation type="submission" date="2014-01" db="EMBL/GenBank/DDBJ databases">
        <title>The Genome Sequence of Anopheles melas CM1001059_A (V2).</title>
        <authorList>
            <consortium name="The Broad Institute Genomics Platform"/>
            <person name="Neafsey D.E."/>
            <person name="Besansky N."/>
            <person name="Howell P."/>
            <person name="Walton C."/>
            <person name="Young S.K."/>
            <person name="Zeng Q."/>
            <person name="Gargeya S."/>
            <person name="Fitzgerald M."/>
            <person name="Haas B."/>
            <person name="Abouelleil A."/>
            <person name="Allen A.W."/>
            <person name="Alvarado L."/>
            <person name="Arachchi H.M."/>
            <person name="Berlin A.M."/>
            <person name="Chapman S.B."/>
            <person name="Gainer-Dewar J."/>
            <person name="Goldberg J."/>
            <person name="Griggs A."/>
            <person name="Gujja S."/>
            <person name="Hansen M."/>
            <person name="Howarth C."/>
            <person name="Imamovic A."/>
            <person name="Ireland A."/>
            <person name="Larimer J."/>
            <person name="McCowan C."/>
            <person name="Murphy C."/>
            <person name="Pearson M."/>
            <person name="Poon T.W."/>
            <person name="Priest M."/>
            <person name="Roberts A."/>
            <person name="Saif S."/>
            <person name="Shea T."/>
            <person name="Sisk P."/>
            <person name="Sykes S."/>
            <person name="Wortman J."/>
            <person name="Nusbaum C."/>
            <person name="Birren B."/>
        </authorList>
    </citation>
    <scope>NUCLEOTIDE SEQUENCE [LARGE SCALE GENOMIC DNA]</scope>
    <source>
        <strain evidence="2">CM1001059</strain>
    </source>
</reference>
<proteinExistence type="predicted"/>
<protein>
    <submittedName>
        <fullName evidence="1">Uncharacterized protein</fullName>
    </submittedName>
</protein>
<organism evidence="1 2">
    <name type="scientific">Anopheles melas</name>
    <dbReference type="NCBI Taxonomy" id="34690"/>
    <lineage>
        <taxon>Eukaryota</taxon>
        <taxon>Metazoa</taxon>
        <taxon>Ecdysozoa</taxon>
        <taxon>Arthropoda</taxon>
        <taxon>Hexapoda</taxon>
        <taxon>Insecta</taxon>
        <taxon>Pterygota</taxon>
        <taxon>Neoptera</taxon>
        <taxon>Endopterygota</taxon>
        <taxon>Diptera</taxon>
        <taxon>Nematocera</taxon>
        <taxon>Culicoidea</taxon>
        <taxon>Culicidae</taxon>
        <taxon>Anophelinae</taxon>
        <taxon>Anopheles</taxon>
    </lineage>
</organism>
<dbReference type="AlphaFoldDB" id="A0A182U347"/>
<dbReference type="Proteomes" id="UP000075902">
    <property type="component" value="Unassembled WGS sequence"/>
</dbReference>
<accession>A0A182U347</accession>
<dbReference type="EnsemblMetazoa" id="AMEC013060-RA">
    <property type="protein sequence ID" value="AMEC013060-PA"/>
    <property type="gene ID" value="AMEC013060"/>
</dbReference>
<name>A0A182U347_9DIPT</name>
<evidence type="ECO:0000313" key="2">
    <source>
        <dbReference type="Proteomes" id="UP000075902"/>
    </source>
</evidence>
<reference evidence="1" key="2">
    <citation type="submission" date="2020-05" db="UniProtKB">
        <authorList>
            <consortium name="EnsemblMetazoa"/>
        </authorList>
    </citation>
    <scope>IDENTIFICATION</scope>
    <source>
        <strain evidence="1">CM1001059</strain>
    </source>
</reference>
<keyword evidence="2" id="KW-1185">Reference proteome</keyword>
<evidence type="ECO:0000313" key="1">
    <source>
        <dbReference type="EnsemblMetazoa" id="AMEC013060-PA"/>
    </source>
</evidence>